<accession>A0A6A5WX54</accession>
<proteinExistence type="inferred from homology"/>
<evidence type="ECO:0000259" key="5">
    <source>
        <dbReference type="PROSITE" id="PS51891"/>
    </source>
</evidence>
<evidence type="ECO:0000256" key="2">
    <source>
        <dbReference type="ARBA" id="ARBA00022723"/>
    </source>
</evidence>
<dbReference type="PANTHER" id="PTHR33337">
    <property type="entry name" value="GFA DOMAIN-CONTAINING PROTEIN"/>
    <property type="match status" value="1"/>
</dbReference>
<dbReference type="EMBL" id="ML977560">
    <property type="protein sequence ID" value="KAF2006320.1"/>
    <property type="molecule type" value="Genomic_DNA"/>
</dbReference>
<dbReference type="GO" id="GO:0016846">
    <property type="term" value="F:carbon-sulfur lyase activity"/>
    <property type="evidence" value="ECO:0007669"/>
    <property type="project" value="InterPro"/>
</dbReference>
<keyword evidence="3" id="KW-0862">Zinc</keyword>
<dbReference type="Gene3D" id="3.90.1590.10">
    <property type="entry name" value="glutathione-dependent formaldehyde- activating enzyme (gfa)"/>
    <property type="match status" value="1"/>
</dbReference>
<sequence>MTTYPGKCHCGQTEFEAKLEKEQEGHVLCHCDTCKFLSGGTFTLNQIIPKSALNITKGKDALKSYVYYGDSGKAVNCYYCPNCTSHVYHHQEIMGPDTIILRTGLLRDGYKTLQPAAEIYGKAKLPWEKEVAQTFDTMPPST</sequence>
<dbReference type="InterPro" id="IPR011057">
    <property type="entry name" value="Mss4-like_sf"/>
</dbReference>
<dbReference type="PANTHER" id="PTHR33337:SF30">
    <property type="entry name" value="DUF636 DOMAIN PROTEIN (AFU_ORTHOLOGUE AFUA_1G03180)"/>
    <property type="match status" value="1"/>
</dbReference>
<keyword evidence="2" id="KW-0479">Metal-binding</keyword>
<evidence type="ECO:0000313" key="6">
    <source>
        <dbReference type="EMBL" id="KAF2006320.1"/>
    </source>
</evidence>
<dbReference type="OrthoDB" id="1601230at2759"/>
<dbReference type="InterPro" id="IPR006913">
    <property type="entry name" value="CENP-V/GFA"/>
</dbReference>
<keyword evidence="7" id="KW-1185">Reference proteome</keyword>
<reference evidence="6" key="1">
    <citation type="journal article" date="2020" name="Stud. Mycol.">
        <title>101 Dothideomycetes genomes: a test case for predicting lifestyles and emergence of pathogens.</title>
        <authorList>
            <person name="Haridas S."/>
            <person name="Albert R."/>
            <person name="Binder M."/>
            <person name="Bloem J."/>
            <person name="Labutti K."/>
            <person name="Salamov A."/>
            <person name="Andreopoulos B."/>
            <person name="Baker S."/>
            <person name="Barry K."/>
            <person name="Bills G."/>
            <person name="Bluhm B."/>
            <person name="Cannon C."/>
            <person name="Castanera R."/>
            <person name="Culley D."/>
            <person name="Daum C."/>
            <person name="Ezra D."/>
            <person name="Gonzalez J."/>
            <person name="Henrissat B."/>
            <person name="Kuo A."/>
            <person name="Liang C."/>
            <person name="Lipzen A."/>
            <person name="Lutzoni F."/>
            <person name="Magnuson J."/>
            <person name="Mondo S."/>
            <person name="Nolan M."/>
            <person name="Ohm R."/>
            <person name="Pangilinan J."/>
            <person name="Park H.-J."/>
            <person name="Ramirez L."/>
            <person name="Alfaro M."/>
            <person name="Sun H."/>
            <person name="Tritt A."/>
            <person name="Yoshinaga Y."/>
            <person name="Zwiers L.-H."/>
            <person name="Turgeon B."/>
            <person name="Goodwin S."/>
            <person name="Spatafora J."/>
            <person name="Crous P."/>
            <person name="Grigoriev I."/>
        </authorList>
    </citation>
    <scope>NUCLEOTIDE SEQUENCE</scope>
    <source>
        <strain evidence="6">CBS 123094</strain>
    </source>
</reference>
<comment type="similarity">
    <text evidence="1">Belongs to the Gfa family.</text>
</comment>
<evidence type="ECO:0000256" key="3">
    <source>
        <dbReference type="ARBA" id="ARBA00022833"/>
    </source>
</evidence>
<dbReference type="Proteomes" id="UP000799779">
    <property type="component" value="Unassembled WGS sequence"/>
</dbReference>
<keyword evidence="4" id="KW-0456">Lyase</keyword>
<dbReference type="SUPFAM" id="SSF51316">
    <property type="entry name" value="Mss4-like"/>
    <property type="match status" value="1"/>
</dbReference>
<organism evidence="6 7">
    <name type="scientific">Amniculicola lignicola CBS 123094</name>
    <dbReference type="NCBI Taxonomy" id="1392246"/>
    <lineage>
        <taxon>Eukaryota</taxon>
        <taxon>Fungi</taxon>
        <taxon>Dikarya</taxon>
        <taxon>Ascomycota</taxon>
        <taxon>Pezizomycotina</taxon>
        <taxon>Dothideomycetes</taxon>
        <taxon>Pleosporomycetidae</taxon>
        <taxon>Pleosporales</taxon>
        <taxon>Amniculicolaceae</taxon>
        <taxon>Amniculicola</taxon>
    </lineage>
</organism>
<evidence type="ECO:0000256" key="1">
    <source>
        <dbReference type="ARBA" id="ARBA00005495"/>
    </source>
</evidence>
<dbReference type="GO" id="GO:0046872">
    <property type="term" value="F:metal ion binding"/>
    <property type="evidence" value="ECO:0007669"/>
    <property type="project" value="UniProtKB-KW"/>
</dbReference>
<dbReference type="Pfam" id="PF04828">
    <property type="entry name" value="GFA"/>
    <property type="match status" value="1"/>
</dbReference>
<name>A0A6A5WX54_9PLEO</name>
<gene>
    <name evidence="6" type="ORF">P154DRAFT_257079</name>
</gene>
<evidence type="ECO:0000256" key="4">
    <source>
        <dbReference type="ARBA" id="ARBA00023239"/>
    </source>
</evidence>
<dbReference type="AlphaFoldDB" id="A0A6A5WX54"/>
<evidence type="ECO:0000313" key="7">
    <source>
        <dbReference type="Proteomes" id="UP000799779"/>
    </source>
</evidence>
<protein>
    <recommendedName>
        <fullName evidence="5">CENP-V/GFA domain-containing protein</fullName>
    </recommendedName>
</protein>
<feature type="domain" description="CENP-V/GFA" evidence="5">
    <location>
        <begin position="4"/>
        <end position="128"/>
    </location>
</feature>
<dbReference type="PROSITE" id="PS51891">
    <property type="entry name" value="CENP_V_GFA"/>
    <property type="match status" value="1"/>
</dbReference>